<evidence type="ECO:0000313" key="4">
    <source>
        <dbReference type="Proteomes" id="UP000039865"/>
    </source>
</evidence>
<evidence type="ECO:0000256" key="2">
    <source>
        <dbReference type="SAM" id="MobiDB-lite"/>
    </source>
</evidence>
<evidence type="ECO:0000313" key="3">
    <source>
        <dbReference type="EMBL" id="CDW90015.1"/>
    </source>
</evidence>
<dbReference type="Proteomes" id="UP000039865">
    <property type="component" value="Unassembled WGS sequence"/>
</dbReference>
<dbReference type="InParanoid" id="A0A078B668"/>
<dbReference type="AlphaFoldDB" id="A0A078B668"/>
<reference evidence="3 4" key="1">
    <citation type="submission" date="2014-06" db="EMBL/GenBank/DDBJ databases">
        <authorList>
            <person name="Swart Estienne"/>
        </authorList>
    </citation>
    <scope>NUCLEOTIDE SEQUENCE [LARGE SCALE GENOMIC DNA]</scope>
    <source>
        <strain evidence="3 4">130c</strain>
    </source>
</reference>
<feature type="region of interest" description="Disordered" evidence="2">
    <location>
        <begin position="49"/>
        <end position="94"/>
    </location>
</feature>
<sequence length="541" mass="63874">MVEPNEIQNIENFEQMRTRIQQHLITLEQLENEREEGLAMINQMEDGQFSYSSETTNERSESSIVQPEQQNTENVSREQSAQNHSENIQEQEGERTEEYLYFDQFGSLETTEQLIQVMSVEQNQQNIEEEDEDSMELNIQENAQIDSQLTNDNTQEDQSSSSNQGQANSVQNLEQENDAFYNALGIFNTQAIQESLRTMNRNNSTTENSNAQRAVQDQRQNFPTLSQMLQQQLHPQSLRLNNYNSLPRIPPQRTIADREQINITDENEALMILMEEDYERTLYYKNNVILNQPEFLSKNAHPNWKNEIEDIFSKLSQKQKDLIKDSGPLTLLVQTRLLRLVENGSIDLGQDDNQSEVESEDLLDRSRKQVLIPVKGINIYQYLSERIVNIIKSYQRGYYNKENVLPSIQEIKYTIKNRLIYEKESVLYKIILDYYFALYMMDNSHVSLSNCIRNFMGSAIRFYKQLEDKQFKVIQREQRQILNIIRMKYQACHMNGNMPLQERIKMYNSIFQYKDGSRNVKKCDYIQLYQQKQIKINNLYK</sequence>
<feature type="compositionally biased region" description="Polar residues" evidence="2">
    <location>
        <begin position="64"/>
        <end position="90"/>
    </location>
</feature>
<protein>
    <submittedName>
        <fullName evidence="3">Uncharacterized protein</fullName>
    </submittedName>
</protein>
<name>A0A078B668_STYLE</name>
<keyword evidence="1" id="KW-0175">Coiled coil</keyword>
<dbReference type="EMBL" id="CCKQ01018078">
    <property type="protein sequence ID" value="CDW90015.1"/>
    <property type="molecule type" value="Genomic_DNA"/>
</dbReference>
<gene>
    <name evidence="3" type="primary">Contig3495.g3734</name>
    <name evidence="3" type="ORF">STYLEM_19155</name>
</gene>
<feature type="coiled-coil region" evidence="1">
    <location>
        <begin position="13"/>
        <end position="47"/>
    </location>
</feature>
<keyword evidence="4" id="KW-1185">Reference proteome</keyword>
<proteinExistence type="predicted"/>
<organism evidence="3 4">
    <name type="scientific">Stylonychia lemnae</name>
    <name type="common">Ciliate</name>
    <dbReference type="NCBI Taxonomy" id="5949"/>
    <lineage>
        <taxon>Eukaryota</taxon>
        <taxon>Sar</taxon>
        <taxon>Alveolata</taxon>
        <taxon>Ciliophora</taxon>
        <taxon>Intramacronucleata</taxon>
        <taxon>Spirotrichea</taxon>
        <taxon>Stichotrichia</taxon>
        <taxon>Sporadotrichida</taxon>
        <taxon>Oxytrichidae</taxon>
        <taxon>Stylonychinae</taxon>
        <taxon>Stylonychia</taxon>
    </lineage>
</organism>
<accession>A0A078B668</accession>
<evidence type="ECO:0000256" key="1">
    <source>
        <dbReference type="SAM" id="Coils"/>
    </source>
</evidence>